<dbReference type="STRING" id="647113.Metok_0318"/>
<dbReference type="KEGG" id="mok:Metok_0318"/>
<dbReference type="RefSeq" id="WP_013866494.1">
    <property type="nucleotide sequence ID" value="NC_015636.1"/>
</dbReference>
<dbReference type="AlphaFoldDB" id="F8AKA8"/>
<gene>
    <name evidence="1" type="ordered locus">Metok_0318</name>
</gene>
<dbReference type="GeneID" id="10772436"/>
<keyword evidence="2" id="KW-1185">Reference proteome</keyword>
<evidence type="ECO:0000313" key="2">
    <source>
        <dbReference type="Proteomes" id="UP000009296"/>
    </source>
</evidence>
<sequence length="187" mass="20748">MPAGGPTNDTIPNTNKIYITSPIIAKVVSVDSTLTVTKDGDGNIIDAYIEAPTNGPNSCSIVSPMIYNKSDCTECNLNKIEWDPMNGFKVHIYSDDANETDTFNLSFIKVVPKTMERINNIICDNTTPEYTSDEPPYKNYNILTVNDNAPENFDVVIVYDSYRREILKINKNALYDEIQMGSGGGTE</sequence>
<proteinExistence type="predicted"/>
<name>F8AKA8_METOI</name>
<reference evidence="1" key="1">
    <citation type="submission" date="2011-05" db="EMBL/GenBank/DDBJ databases">
        <title>Complete sequence of chromosome of Methanothermococcus okinawensis IH1.</title>
        <authorList>
            <consortium name="US DOE Joint Genome Institute"/>
            <person name="Lucas S."/>
            <person name="Han J."/>
            <person name="Lapidus A."/>
            <person name="Cheng J.-F."/>
            <person name="Goodwin L."/>
            <person name="Pitluck S."/>
            <person name="Peters L."/>
            <person name="Mikhailova N."/>
            <person name="Held B."/>
            <person name="Han C."/>
            <person name="Tapia R."/>
            <person name="Land M."/>
            <person name="Hauser L."/>
            <person name="Kyrpides N."/>
            <person name="Ivanova N."/>
            <person name="Pagani I."/>
            <person name="Sieprawska-Lupa M."/>
            <person name="Takai K."/>
            <person name="Miyazaki J."/>
            <person name="Whitman W."/>
            <person name="Woyke T."/>
        </authorList>
    </citation>
    <scope>NUCLEOTIDE SEQUENCE [LARGE SCALE GENOMIC DNA]</scope>
    <source>
        <strain evidence="1">IH1</strain>
    </source>
</reference>
<dbReference type="Proteomes" id="UP000009296">
    <property type="component" value="Chromosome"/>
</dbReference>
<accession>F8AKA8</accession>
<organism evidence="1 2">
    <name type="scientific">Methanothermococcus okinawensis (strain DSM 14208 / JCM 11175 / IH1)</name>
    <dbReference type="NCBI Taxonomy" id="647113"/>
    <lineage>
        <taxon>Archaea</taxon>
        <taxon>Methanobacteriati</taxon>
        <taxon>Methanobacteriota</taxon>
        <taxon>Methanomada group</taxon>
        <taxon>Methanococci</taxon>
        <taxon>Methanococcales</taxon>
        <taxon>Methanococcaceae</taxon>
        <taxon>Methanothermococcus</taxon>
    </lineage>
</organism>
<dbReference type="HOGENOM" id="CLU_1444691_0_0_2"/>
<evidence type="ECO:0000313" key="1">
    <source>
        <dbReference type="EMBL" id="AEH06308.1"/>
    </source>
</evidence>
<dbReference type="EMBL" id="CP002792">
    <property type="protein sequence ID" value="AEH06308.1"/>
    <property type="molecule type" value="Genomic_DNA"/>
</dbReference>
<protein>
    <submittedName>
        <fullName evidence="1">Uncharacterized protein</fullName>
    </submittedName>
</protein>